<dbReference type="GeneID" id="25253554"/>
<dbReference type="VEuPathDB" id="ToxoDB:ETH2_0946900"/>
<dbReference type="GO" id="GO:0006691">
    <property type="term" value="P:leukotriene metabolic process"/>
    <property type="evidence" value="ECO:0007669"/>
    <property type="project" value="UniProtKB-ARBA"/>
</dbReference>
<accession>U6KZ40</accession>
<comment type="subcellular location">
    <subcellularLocation>
        <location evidence="1">Membrane</location>
        <topology evidence="1">Multi-pass membrane protein</topology>
    </subcellularLocation>
</comment>
<keyword evidence="7" id="KW-1185">Reference proteome</keyword>
<dbReference type="Gene3D" id="1.20.120.550">
    <property type="entry name" value="Membrane associated eicosanoid/glutathione metabolism-like domain"/>
    <property type="match status" value="1"/>
</dbReference>
<name>U6KZ40_EIMTE</name>
<feature type="transmembrane region" description="Helical" evidence="5">
    <location>
        <begin position="163"/>
        <end position="183"/>
    </location>
</feature>
<dbReference type="GO" id="GO:0016020">
    <property type="term" value="C:membrane"/>
    <property type="evidence" value="ECO:0007669"/>
    <property type="project" value="UniProtKB-SubCell"/>
</dbReference>
<reference evidence="6" key="1">
    <citation type="submission" date="2013-10" db="EMBL/GenBank/DDBJ databases">
        <title>Genomic analysis of the causative agents of coccidiosis in chickens.</title>
        <authorList>
            <person name="Reid A.J."/>
            <person name="Blake D."/>
            <person name="Billington K."/>
            <person name="Browne H."/>
            <person name="Dunn M."/>
            <person name="Hung S."/>
            <person name="Kawahara F."/>
            <person name="Miranda-Saavedra D."/>
            <person name="Mourier T."/>
            <person name="Nagra H."/>
            <person name="Otto T.D."/>
            <person name="Rawlings N."/>
            <person name="Sanchez A."/>
            <person name="Sanders M."/>
            <person name="Subramaniam C."/>
            <person name="Tay Y."/>
            <person name="Dear P."/>
            <person name="Doerig C."/>
            <person name="Gruber A."/>
            <person name="Parkinson J."/>
            <person name="Shirley M."/>
            <person name="Wan K.L."/>
            <person name="Berriman M."/>
            <person name="Tomley F."/>
            <person name="Pain A."/>
        </authorList>
    </citation>
    <scope>NUCLEOTIDE SEQUENCE [LARGE SCALE GENOMIC DNA]</scope>
    <source>
        <strain evidence="6">Houghton</strain>
    </source>
</reference>
<dbReference type="GO" id="GO:0004364">
    <property type="term" value="F:glutathione transferase activity"/>
    <property type="evidence" value="ECO:0007669"/>
    <property type="project" value="TreeGrafter"/>
</dbReference>
<proteinExistence type="predicted"/>
<dbReference type="OrthoDB" id="410651at2759"/>
<dbReference type="VEuPathDB" id="ToxoDB:ETH_00022210"/>
<evidence type="ECO:0000313" key="7">
    <source>
        <dbReference type="Proteomes" id="UP000030747"/>
    </source>
</evidence>
<sequence>MEATESLSQGQAAAIAAATAAAENLAQRAREAFAAATAAAAAAAEPHSPTLKPGELQEGQGGGDSHGSTAGCCWCCCWRCCCSCCWLLMLLEQESASGSNPQRPTQLKHAVEMYTIFIPLLLAGGLASPLASAFGGFLFLLGTFVYALGYYSGEAANRKWGSFQLVGLVICMATTLLQAIQLLRSA</sequence>
<dbReference type="InterPro" id="IPR023352">
    <property type="entry name" value="MAPEG-like_dom_sf"/>
</dbReference>
<dbReference type="RefSeq" id="XP_013232953.1">
    <property type="nucleotide sequence ID" value="XM_013377499.1"/>
</dbReference>
<evidence type="ECO:0000256" key="5">
    <source>
        <dbReference type="SAM" id="Phobius"/>
    </source>
</evidence>
<dbReference type="PANTHER" id="PTHR10250">
    <property type="entry name" value="MICROSOMAL GLUTATHIONE S-TRANSFERASE"/>
    <property type="match status" value="1"/>
</dbReference>
<dbReference type="EMBL" id="HG675699">
    <property type="protein sequence ID" value="CDJ42203.1"/>
    <property type="molecule type" value="Genomic_DNA"/>
</dbReference>
<keyword evidence="2 5" id="KW-0812">Transmembrane</keyword>
<keyword evidence="3 5" id="KW-1133">Transmembrane helix</keyword>
<dbReference type="SUPFAM" id="SSF161084">
    <property type="entry name" value="MAPEG domain-like"/>
    <property type="match status" value="1"/>
</dbReference>
<dbReference type="InterPro" id="IPR001129">
    <property type="entry name" value="Membr-assoc_MAPEG"/>
</dbReference>
<dbReference type="GO" id="GO:0005635">
    <property type="term" value="C:nuclear envelope"/>
    <property type="evidence" value="ECO:0007669"/>
    <property type="project" value="TreeGrafter"/>
</dbReference>
<gene>
    <name evidence="6" type="ORF">ETH_00022210</name>
</gene>
<feature type="transmembrane region" description="Helical" evidence="5">
    <location>
        <begin position="133"/>
        <end position="151"/>
    </location>
</feature>
<evidence type="ECO:0000256" key="4">
    <source>
        <dbReference type="ARBA" id="ARBA00023136"/>
    </source>
</evidence>
<evidence type="ECO:0000256" key="2">
    <source>
        <dbReference type="ARBA" id="ARBA00022692"/>
    </source>
</evidence>
<dbReference type="InterPro" id="IPR050997">
    <property type="entry name" value="MAPEG"/>
</dbReference>
<evidence type="ECO:0000313" key="6">
    <source>
        <dbReference type="EMBL" id="CDJ42203.1"/>
    </source>
</evidence>
<evidence type="ECO:0000256" key="3">
    <source>
        <dbReference type="ARBA" id="ARBA00022989"/>
    </source>
</evidence>
<keyword evidence="4 5" id="KW-0472">Membrane</keyword>
<reference evidence="6" key="2">
    <citation type="submission" date="2013-10" db="EMBL/GenBank/DDBJ databases">
        <authorList>
            <person name="Aslett M."/>
        </authorList>
    </citation>
    <scope>NUCLEOTIDE SEQUENCE [LARGE SCALE GENOMIC DNA]</scope>
    <source>
        <strain evidence="6">Houghton</strain>
    </source>
</reference>
<dbReference type="Proteomes" id="UP000030747">
    <property type="component" value="Unassembled WGS sequence"/>
</dbReference>
<evidence type="ECO:0000256" key="1">
    <source>
        <dbReference type="ARBA" id="ARBA00004141"/>
    </source>
</evidence>
<dbReference type="Pfam" id="PF01124">
    <property type="entry name" value="MAPEG"/>
    <property type="match status" value="1"/>
</dbReference>
<dbReference type="PANTHER" id="PTHR10250:SF26">
    <property type="entry name" value="GLUTATHIONE S-TRANSFERASE 3, MITOCHONDRIAL"/>
    <property type="match status" value="1"/>
</dbReference>
<dbReference type="AlphaFoldDB" id="U6KZ40"/>
<protein>
    <submittedName>
        <fullName evidence="6">Uncharacterized protein</fullName>
    </submittedName>
</protein>
<dbReference type="GO" id="GO:0004602">
    <property type="term" value="F:glutathione peroxidase activity"/>
    <property type="evidence" value="ECO:0007669"/>
    <property type="project" value="TreeGrafter"/>
</dbReference>
<dbReference type="GO" id="GO:0005783">
    <property type="term" value="C:endoplasmic reticulum"/>
    <property type="evidence" value="ECO:0007669"/>
    <property type="project" value="TreeGrafter"/>
</dbReference>
<organism evidence="6 7">
    <name type="scientific">Eimeria tenella</name>
    <name type="common">Coccidian parasite</name>
    <dbReference type="NCBI Taxonomy" id="5802"/>
    <lineage>
        <taxon>Eukaryota</taxon>
        <taxon>Sar</taxon>
        <taxon>Alveolata</taxon>
        <taxon>Apicomplexa</taxon>
        <taxon>Conoidasida</taxon>
        <taxon>Coccidia</taxon>
        <taxon>Eucoccidiorida</taxon>
        <taxon>Eimeriorina</taxon>
        <taxon>Eimeriidae</taxon>
        <taxon>Eimeria</taxon>
    </lineage>
</organism>